<name>A0A834HJV4_RHYFE</name>
<evidence type="ECO:0000313" key="1">
    <source>
        <dbReference type="EMBL" id="KAF7263522.1"/>
    </source>
</evidence>
<keyword evidence="2" id="KW-1185">Reference proteome</keyword>
<dbReference type="Proteomes" id="UP000625711">
    <property type="component" value="Unassembled WGS sequence"/>
</dbReference>
<organism evidence="1 2">
    <name type="scientific">Rhynchophorus ferrugineus</name>
    <name type="common">Red palm weevil</name>
    <name type="synonym">Curculio ferrugineus</name>
    <dbReference type="NCBI Taxonomy" id="354439"/>
    <lineage>
        <taxon>Eukaryota</taxon>
        <taxon>Metazoa</taxon>
        <taxon>Ecdysozoa</taxon>
        <taxon>Arthropoda</taxon>
        <taxon>Hexapoda</taxon>
        <taxon>Insecta</taxon>
        <taxon>Pterygota</taxon>
        <taxon>Neoptera</taxon>
        <taxon>Endopterygota</taxon>
        <taxon>Coleoptera</taxon>
        <taxon>Polyphaga</taxon>
        <taxon>Cucujiformia</taxon>
        <taxon>Curculionidae</taxon>
        <taxon>Dryophthorinae</taxon>
        <taxon>Rhynchophorus</taxon>
    </lineage>
</organism>
<comment type="caution">
    <text evidence="1">The sequence shown here is derived from an EMBL/GenBank/DDBJ whole genome shotgun (WGS) entry which is preliminary data.</text>
</comment>
<gene>
    <name evidence="1" type="ORF">GWI33_002131</name>
</gene>
<reference evidence="1" key="1">
    <citation type="submission" date="2020-08" db="EMBL/GenBank/DDBJ databases">
        <title>Genome sequencing and assembly of the red palm weevil Rhynchophorus ferrugineus.</title>
        <authorList>
            <person name="Dias G.B."/>
            <person name="Bergman C.M."/>
            <person name="Manee M."/>
        </authorList>
    </citation>
    <scope>NUCLEOTIDE SEQUENCE</scope>
    <source>
        <strain evidence="1">AA-2017</strain>
        <tissue evidence="1">Whole larva</tissue>
    </source>
</reference>
<evidence type="ECO:0000313" key="2">
    <source>
        <dbReference type="Proteomes" id="UP000625711"/>
    </source>
</evidence>
<protein>
    <submittedName>
        <fullName evidence="1">Uncharacterized protein</fullName>
    </submittedName>
</protein>
<proteinExistence type="predicted"/>
<dbReference type="EMBL" id="JAACXV010021093">
    <property type="protein sequence ID" value="KAF7263522.1"/>
    <property type="molecule type" value="Genomic_DNA"/>
</dbReference>
<dbReference type="AlphaFoldDB" id="A0A834HJV4"/>
<accession>A0A834HJV4</accession>
<sequence>MYKMLVKNNPLMSHANRLKAIENKLKHYHVDLYDVECDYLLHQMEEQNSEMRQSKKRLRLTEDITTGCEWADLDCGLSMEYICYRIDSEMLYGANMEGSSSTPKNEIIRERTKVSAHRRLLKSESLVDGNHPDSGDKKRVIINAFRRLQQPEALTDMKKHASICIGEFSEDEISLDDVTLFGSWSGSSVSNFPSEEEDVCFSECGETYIGVAYTDSESDADDSYNSIDKHDHRCDDLDSVQYLTMDEEEILAYQFKTKCTI</sequence>